<dbReference type="AlphaFoldDB" id="A0A412YJX4"/>
<feature type="domain" description="Opine dehydrogenase" evidence="3">
    <location>
        <begin position="187"/>
        <end position="332"/>
    </location>
</feature>
<dbReference type="InterPro" id="IPR051729">
    <property type="entry name" value="Opine/Lysopine_DH"/>
</dbReference>
<evidence type="ECO:0000259" key="2">
    <source>
        <dbReference type="Pfam" id="PF01210"/>
    </source>
</evidence>
<dbReference type="RefSeq" id="WP_122141921.1">
    <property type="nucleotide sequence ID" value="NZ_JAFKPL010000001.1"/>
</dbReference>
<organism evidence="4 5">
    <name type="scientific">Bacteroides fragilis</name>
    <dbReference type="NCBI Taxonomy" id="817"/>
    <lineage>
        <taxon>Bacteria</taxon>
        <taxon>Pseudomonadati</taxon>
        <taxon>Bacteroidota</taxon>
        <taxon>Bacteroidia</taxon>
        <taxon>Bacteroidales</taxon>
        <taxon>Bacteroidaceae</taxon>
        <taxon>Bacteroides</taxon>
    </lineage>
</organism>
<dbReference type="GO" id="GO:0051287">
    <property type="term" value="F:NAD binding"/>
    <property type="evidence" value="ECO:0007669"/>
    <property type="project" value="InterPro"/>
</dbReference>
<dbReference type="Proteomes" id="UP000286270">
    <property type="component" value="Unassembled WGS sequence"/>
</dbReference>
<protein>
    <submittedName>
        <fullName evidence="4">NAD/NADP octopine/nopaline dehydrogenase</fullName>
    </submittedName>
</protein>
<dbReference type="InterPro" id="IPR011128">
    <property type="entry name" value="G3P_DH_NAD-dep_N"/>
</dbReference>
<keyword evidence="1" id="KW-0560">Oxidoreductase</keyword>
<dbReference type="InterPro" id="IPR008927">
    <property type="entry name" value="6-PGluconate_DH-like_C_sf"/>
</dbReference>
<reference evidence="4 5" key="1">
    <citation type="submission" date="2018-08" db="EMBL/GenBank/DDBJ databases">
        <title>A genome reference for cultivated species of the human gut microbiota.</title>
        <authorList>
            <person name="Zou Y."/>
            <person name="Xue W."/>
            <person name="Luo G."/>
        </authorList>
    </citation>
    <scope>NUCLEOTIDE SEQUENCE [LARGE SCALE GENOMIC DNA]</scope>
    <source>
        <strain evidence="4 5">AF14-26</strain>
    </source>
</reference>
<proteinExistence type="predicted"/>
<dbReference type="InterPro" id="IPR013328">
    <property type="entry name" value="6PGD_dom2"/>
</dbReference>
<accession>A0A412YJX4</accession>
<dbReference type="GO" id="GO:0016616">
    <property type="term" value="F:oxidoreductase activity, acting on the CH-OH group of donors, NAD or NADP as acceptor"/>
    <property type="evidence" value="ECO:0007669"/>
    <property type="project" value="InterPro"/>
</dbReference>
<dbReference type="InterPro" id="IPR036291">
    <property type="entry name" value="NAD(P)-bd_dom_sf"/>
</dbReference>
<dbReference type="Gene3D" id="1.10.1040.10">
    <property type="entry name" value="N-(1-d-carboxylethyl)-l-norvaline Dehydrogenase, domain 2"/>
    <property type="match status" value="1"/>
</dbReference>
<evidence type="ECO:0000256" key="1">
    <source>
        <dbReference type="ARBA" id="ARBA00023002"/>
    </source>
</evidence>
<dbReference type="GO" id="GO:0046168">
    <property type="term" value="P:glycerol-3-phosphate catabolic process"/>
    <property type="evidence" value="ECO:0007669"/>
    <property type="project" value="InterPro"/>
</dbReference>
<evidence type="ECO:0000313" key="5">
    <source>
        <dbReference type="Proteomes" id="UP000286270"/>
    </source>
</evidence>
<feature type="domain" description="Glycerol-3-phosphate dehydrogenase NAD-dependent N-terminal" evidence="2">
    <location>
        <begin position="2"/>
        <end position="112"/>
    </location>
</feature>
<dbReference type="PANTHER" id="PTHR38015">
    <property type="entry name" value="BLR6086 PROTEIN"/>
    <property type="match status" value="1"/>
</dbReference>
<dbReference type="EMBL" id="QRZH01000003">
    <property type="protein sequence ID" value="RGV57701.1"/>
    <property type="molecule type" value="Genomic_DNA"/>
</dbReference>
<gene>
    <name evidence="4" type="ORF">DWW08_04795</name>
</gene>
<evidence type="ECO:0000259" key="3">
    <source>
        <dbReference type="Pfam" id="PF02317"/>
    </source>
</evidence>
<evidence type="ECO:0000313" key="4">
    <source>
        <dbReference type="EMBL" id="RGV57701.1"/>
    </source>
</evidence>
<dbReference type="PANTHER" id="PTHR38015:SF1">
    <property type="entry name" value="OPINE DEHYDROGENASE DOMAIN-CONTAINING PROTEIN"/>
    <property type="match status" value="1"/>
</dbReference>
<comment type="caution">
    <text evidence="4">The sequence shown here is derived from an EMBL/GenBank/DDBJ whole genome shotgun (WGS) entry which is preliminary data.</text>
</comment>
<dbReference type="SUPFAM" id="SSF51735">
    <property type="entry name" value="NAD(P)-binding Rossmann-fold domains"/>
    <property type="match status" value="1"/>
</dbReference>
<dbReference type="InterPro" id="IPR003421">
    <property type="entry name" value="Opine_DH"/>
</dbReference>
<sequence length="359" mass="39882">MKITIIGCGNSGCAHAFKLSENGHSVTLLKTSHAMHDENFDIIQKNGGIWGIDHTNNNKKSFQNIILATRNVKEALNDSEVIMIMTQSINHESIAKLIAPFIPKTLKLLVVIPGNLGSLYFRQYIFDESVIIAEGESTPYDARIIEPGTVTILFKNVRNALGFLPQNQSSQGLAIASNLFDTYRYLRSNVIESALHNPNLVVHTVGTIMSASRIEYSKGEFWMYKEAFSPSIWNLITKLDEEKNTVIKKYSGVPASYLDVAKWRNEEDLTKDSLDVFKSYGEDGGPKGPTTIYSRYLLEDVANGLVLLSSFGSLAGVQTPVTNALIEIASSLVNIDFRRIGRTPEKFNIKSMQQLVSIL</sequence>
<name>A0A412YJX4_BACFG</name>
<dbReference type="Gene3D" id="3.40.50.720">
    <property type="entry name" value="NAD(P)-binding Rossmann-like Domain"/>
    <property type="match status" value="1"/>
</dbReference>
<dbReference type="Pfam" id="PF02317">
    <property type="entry name" value="Octopine_DH"/>
    <property type="match status" value="1"/>
</dbReference>
<dbReference type="Pfam" id="PF01210">
    <property type="entry name" value="NAD_Gly3P_dh_N"/>
    <property type="match status" value="1"/>
</dbReference>
<dbReference type="SUPFAM" id="SSF48179">
    <property type="entry name" value="6-phosphogluconate dehydrogenase C-terminal domain-like"/>
    <property type="match status" value="1"/>
</dbReference>